<reference evidence="2" key="1">
    <citation type="journal article" date="2022" name="Mol. Ecol. Resour.">
        <title>The genomes of chicory, endive, great burdock and yacon provide insights into Asteraceae palaeo-polyploidization history and plant inulin production.</title>
        <authorList>
            <person name="Fan W."/>
            <person name="Wang S."/>
            <person name="Wang H."/>
            <person name="Wang A."/>
            <person name="Jiang F."/>
            <person name="Liu H."/>
            <person name="Zhao H."/>
            <person name="Xu D."/>
            <person name="Zhang Y."/>
        </authorList>
    </citation>
    <scope>NUCLEOTIDE SEQUENCE [LARGE SCALE GENOMIC DNA]</scope>
    <source>
        <strain evidence="2">cv. Yunnan</strain>
    </source>
</reference>
<dbReference type="Proteomes" id="UP001056120">
    <property type="component" value="Linkage Group LG08"/>
</dbReference>
<sequence length="191" mass="21771">MDEMHLAKQKAQEIAARLFNNAEAKRSKFDNDGTGWDSNDNRDFSSGPTDLYNRACKVWALTVGKKTEMLATGGSGAVINPWHDSTAADKEDAFRKEKESLLKRQELENVVLDANYTKAIHLAFKFRRPHKLFELFGAVCRFSLAEITIHGLHAPRERDTGSMYTDWDILPPRKIKYVNAKKVQVGFFLQH</sequence>
<accession>A0ACB9IPC1</accession>
<dbReference type="EMBL" id="CM042025">
    <property type="protein sequence ID" value="KAI3809326.1"/>
    <property type="molecule type" value="Genomic_DNA"/>
</dbReference>
<proteinExistence type="predicted"/>
<gene>
    <name evidence="1" type="ORF">L1987_25297</name>
</gene>
<protein>
    <submittedName>
        <fullName evidence="1">Uncharacterized protein</fullName>
    </submittedName>
</protein>
<evidence type="ECO:0000313" key="2">
    <source>
        <dbReference type="Proteomes" id="UP001056120"/>
    </source>
</evidence>
<organism evidence="1 2">
    <name type="scientific">Smallanthus sonchifolius</name>
    <dbReference type="NCBI Taxonomy" id="185202"/>
    <lineage>
        <taxon>Eukaryota</taxon>
        <taxon>Viridiplantae</taxon>
        <taxon>Streptophyta</taxon>
        <taxon>Embryophyta</taxon>
        <taxon>Tracheophyta</taxon>
        <taxon>Spermatophyta</taxon>
        <taxon>Magnoliopsida</taxon>
        <taxon>eudicotyledons</taxon>
        <taxon>Gunneridae</taxon>
        <taxon>Pentapetalae</taxon>
        <taxon>asterids</taxon>
        <taxon>campanulids</taxon>
        <taxon>Asterales</taxon>
        <taxon>Asteraceae</taxon>
        <taxon>Asteroideae</taxon>
        <taxon>Heliantheae alliance</taxon>
        <taxon>Millerieae</taxon>
        <taxon>Smallanthus</taxon>
    </lineage>
</organism>
<reference evidence="1 2" key="2">
    <citation type="journal article" date="2022" name="Mol. Ecol. Resour.">
        <title>The genomes of chicory, endive, great burdock and yacon provide insights into Asteraceae paleo-polyploidization history and plant inulin production.</title>
        <authorList>
            <person name="Fan W."/>
            <person name="Wang S."/>
            <person name="Wang H."/>
            <person name="Wang A."/>
            <person name="Jiang F."/>
            <person name="Liu H."/>
            <person name="Zhao H."/>
            <person name="Xu D."/>
            <person name="Zhang Y."/>
        </authorList>
    </citation>
    <scope>NUCLEOTIDE SEQUENCE [LARGE SCALE GENOMIC DNA]</scope>
    <source>
        <strain evidence="2">cv. Yunnan</strain>
        <tissue evidence="1">Leaves</tissue>
    </source>
</reference>
<keyword evidence="2" id="KW-1185">Reference proteome</keyword>
<name>A0ACB9IPC1_9ASTR</name>
<comment type="caution">
    <text evidence="1">The sequence shown here is derived from an EMBL/GenBank/DDBJ whole genome shotgun (WGS) entry which is preliminary data.</text>
</comment>
<evidence type="ECO:0000313" key="1">
    <source>
        <dbReference type="EMBL" id="KAI3809326.1"/>
    </source>
</evidence>